<dbReference type="Pfam" id="PF07258">
    <property type="entry name" value="COMM_domain"/>
    <property type="match status" value="1"/>
</dbReference>
<dbReference type="CDD" id="cd04750">
    <property type="entry name" value="Commd2"/>
    <property type="match status" value="1"/>
</dbReference>
<dbReference type="Pfam" id="PF12796">
    <property type="entry name" value="Ank_2"/>
    <property type="match status" value="1"/>
</dbReference>
<evidence type="ECO:0000256" key="1">
    <source>
        <dbReference type="SAM" id="MobiDB-lite"/>
    </source>
</evidence>
<name>A0A836AQ75_SHEEP</name>
<dbReference type="Gene3D" id="1.25.40.20">
    <property type="entry name" value="Ankyrin repeat-containing domain"/>
    <property type="match status" value="1"/>
</dbReference>
<sequence length="689" mass="78286">MRKNNQFGDEILYLFYVFRFLKFLIIGTQTGNQNRINQELNLLSTYHVTDIMDYFHIPLSEDEQGRRYLELMYAGAALKDSWSLADVGISFCSTLKCFVKEEDKPTLCVFNAVTQETMAIMEGISLLGKKVSDLRTLIALRCGFPVSVFCLRTPEGLEMYDCNLLRDYKTDLGTTLRLDVWDGWKEFLMGCLLGQKLQVQRYLSNEGPVLKYQKRVALYIAAFYGYIELTEWALKQGVRPHETVGVHPYRAWCQEALHTDVSKCPIHAAAEAGQLLILKAFVNCSVLCLDCKNAAGQTPLTIACKHKHKDCVLYLLSKMWSTVSFLKISVSMRIYIKIKQWVLRAQSHNLNKGQLCGARVLGAKVGDVVMVDGFTKPKMTTKSWQKAMGKNSQGGTESKLPPLEEQTVSRKLAHPLAIAQQDTREETVKFPPLVDANTFSELQKRQQSRKKITATTRKKEKLIKNTYMPQVPLPPISRVGYSHPSFYYATPSADFLLRSSLASFSEHSGRTPRENAIYCLAVASVRKHGVMDHIYSFSGKLSVSSDTVQHGVEGLIYLLTESSKLMISELDFQDSVFVLGFPEELNKLLLQLYLDNRKEIRTILSELAPDLPSYHSLEWRLDVQLASRSLRQQIKPSVTIKLHLNQNGDHNTQVLQTDPATLLHLVQQLEQALEEMKTNHCRRVVRNIK</sequence>
<dbReference type="EMBL" id="JAEMGP010000001">
    <property type="protein sequence ID" value="KAG5216132.1"/>
    <property type="molecule type" value="Genomic_DNA"/>
</dbReference>
<comment type="caution">
    <text evidence="3">The sequence shown here is derived from an EMBL/GenBank/DDBJ whole genome shotgun (WGS) entry which is preliminary data.</text>
</comment>
<dbReference type="InterPro" id="IPR037354">
    <property type="entry name" value="Commd2"/>
</dbReference>
<dbReference type="Proteomes" id="UP000664991">
    <property type="component" value="Unassembled WGS sequence"/>
</dbReference>
<organism evidence="3 4">
    <name type="scientific">Ovis aries</name>
    <name type="common">Sheep</name>
    <dbReference type="NCBI Taxonomy" id="9940"/>
    <lineage>
        <taxon>Eukaryota</taxon>
        <taxon>Metazoa</taxon>
        <taxon>Chordata</taxon>
        <taxon>Craniata</taxon>
        <taxon>Vertebrata</taxon>
        <taxon>Euteleostomi</taxon>
        <taxon>Mammalia</taxon>
        <taxon>Eutheria</taxon>
        <taxon>Laurasiatheria</taxon>
        <taxon>Artiodactyla</taxon>
        <taxon>Ruminantia</taxon>
        <taxon>Pecora</taxon>
        <taxon>Bovidae</taxon>
        <taxon>Caprinae</taxon>
        <taxon>Ovis</taxon>
    </lineage>
</organism>
<dbReference type="PROSITE" id="PS51269">
    <property type="entry name" value="COMM"/>
    <property type="match status" value="1"/>
</dbReference>
<dbReference type="InterPro" id="IPR002110">
    <property type="entry name" value="Ankyrin_rpt"/>
</dbReference>
<feature type="compositionally biased region" description="Polar residues" evidence="1">
    <location>
        <begin position="382"/>
        <end position="396"/>
    </location>
</feature>
<dbReference type="InterPro" id="IPR036770">
    <property type="entry name" value="Ankyrin_rpt-contain_sf"/>
</dbReference>
<evidence type="ECO:0000313" key="4">
    <source>
        <dbReference type="Proteomes" id="UP000664991"/>
    </source>
</evidence>
<evidence type="ECO:0000313" key="3">
    <source>
        <dbReference type="EMBL" id="KAG5216132.1"/>
    </source>
</evidence>
<proteinExistence type="predicted"/>
<accession>A0A836AQ75</accession>
<dbReference type="CDD" id="cd17051">
    <property type="entry name" value="Ubl2_ANKUB1"/>
    <property type="match status" value="1"/>
</dbReference>
<dbReference type="InterPro" id="IPR042788">
    <property type="entry name" value="ANKUB1"/>
</dbReference>
<gene>
    <name evidence="3" type="ORF">JEQ12_001708</name>
</gene>
<dbReference type="InterPro" id="IPR017920">
    <property type="entry name" value="COMM"/>
</dbReference>
<evidence type="ECO:0000259" key="2">
    <source>
        <dbReference type="PROSITE" id="PS51269"/>
    </source>
</evidence>
<dbReference type="PANTHER" id="PTHR46885">
    <property type="entry name" value="PROTEIN ANKUB1"/>
    <property type="match status" value="1"/>
</dbReference>
<dbReference type="SMART" id="SM00248">
    <property type="entry name" value="ANK"/>
    <property type="match status" value="2"/>
</dbReference>
<dbReference type="SUPFAM" id="SSF48403">
    <property type="entry name" value="Ankyrin repeat"/>
    <property type="match status" value="1"/>
</dbReference>
<feature type="domain" description="COMM" evidence="2">
    <location>
        <begin position="613"/>
        <end position="680"/>
    </location>
</feature>
<protein>
    <recommendedName>
        <fullName evidence="2">COMM domain-containing protein</fullName>
    </recommendedName>
</protein>
<dbReference type="AlphaFoldDB" id="A0A836AQ75"/>
<dbReference type="PANTHER" id="PTHR46885:SF1">
    <property type="entry name" value="PROTEIN ANKUB1"/>
    <property type="match status" value="1"/>
</dbReference>
<feature type="region of interest" description="Disordered" evidence="1">
    <location>
        <begin position="382"/>
        <end position="404"/>
    </location>
</feature>
<reference evidence="3 4" key="1">
    <citation type="submission" date="2020-12" db="EMBL/GenBank/DDBJ databases">
        <title>De novo assembly of Tibetan sheep genome.</title>
        <authorList>
            <person name="Li X."/>
        </authorList>
    </citation>
    <scope>NUCLEOTIDE SEQUENCE [LARGE SCALE GENOMIC DNA]</scope>
    <source>
        <tissue evidence="3">Heart</tissue>
    </source>
</reference>